<feature type="binding site" evidence="17">
    <location>
        <position position="261"/>
    </location>
    <ligand>
        <name>(6S)-NADPHX</name>
        <dbReference type="ChEBI" id="CHEBI:64076"/>
    </ligand>
</feature>
<dbReference type="InterPro" id="IPR000631">
    <property type="entry name" value="CARKD"/>
</dbReference>
<dbReference type="GO" id="GO:0016301">
    <property type="term" value="F:kinase activity"/>
    <property type="evidence" value="ECO:0007669"/>
    <property type="project" value="UniProtKB-KW"/>
</dbReference>
<feature type="binding site" evidence="18">
    <location>
        <position position="159"/>
    </location>
    <ligand>
        <name>(6S)-NADPHX</name>
        <dbReference type="ChEBI" id="CHEBI:64076"/>
    </ligand>
</feature>
<keyword evidence="13" id="KW-0511">Multifunctional enzyme</keyword>
<keyword evidence="7 17" id="KW-0067">ATP-binding</keyword>
<protein>
    <recommendedName>
        <fullName evidence="19">Bifunctional NAD(P)H-hydrate repair enzyme</fullName>
    </recommendedName>
    <alternativeName>
        <fullName evidence="19">Nicotinamide nucleotide repair protein</fullName>
    </alternativeName>
    <domain>
        <recommendedName>
            <fullName evidence="19">ADP-dependent (S)-NAD(P)H-hydrate dehydratase</fullName>
            <ecNumber evidence="19">4.2.1.136</ecNumber>
        </recommendedName>
        <alternativeName>
            <fullName evidence="19">ADP-dependent NAD(P)HX dehydratase</fullName>
        </alternativeName>
    </domain>
    <domain>
        <recommendedName>
            <fullName evidence="19">NAD(P)H-hydrate epimerase</fullName>
            <ecNumber evidence="19">5.1.99.6</ecNumber>
        </recommendedName>
    </domain>
</protein>
<feature type="binding site" evidence="17">
    <location>
        <position position="322"/>
    </location>
    <ligand>
        <name>(6S)-NADPHX</name>
        <dbReference type="ChEBI" id="CHEBI:64076"/>
    </ligand>
</feature>
<dbReference type="GO" id="GO:0052856">
    <property type="term" value="F:NAD(P)HX epimerase activity"/>
    <property type="evidence" value="ECO:0007669"/>
    <property type="project" value="UniProtKB-UniRule"/>
</dbReference>
<dbReference type="EMBL" id="LR778175">
    <property type="protein sequence ID" value="CAB1274684.1"/>
    <property type="molecule type" value="Genomic_DNA"/>
</dbReference>
<keyword evidence="22" id="KW-0808">Transferase</keyword>
<evidence type="ECO:0000256" key="10">
    <source>
        <dbReference type="ARBA" id="ARBA00023027"/>
    </source>
</evidence>
<dbReference type="AlphaFoldDB" id="A0A7G1Q8E6"/>
<keyword evidence="6 17" id="KW-0547">Nucleotide-binding</keyword>
<comment type="similarity">
    <text evidence="4 19">In the C-terminal section; belongs to the NnrD/CARKD family.</text>
</comment>
<evidence type="ECO:0000256" key="7">
    <source>
        <dbReference type="ARBA" id="ARBA00022840"/>
    </source>
</evidence>
<dbReference type="PIRSF" id="PIRSF017184">
    <property type="entry name" value="Nnr"/>
    <property type="match status" value="1"/>
</dbReference>
<comment type="similarity">
    <text evidence="3 19">In the N-terminal section; belongs to the NnrE/AIBP family.</text>
</comment>
<dbReference type="GO" id="GO:0046872">
    <property type="term" value="F:metal ion binding"/>
    <property type="evidence" value="ECO:0007669"/>
    <property type="project" value="UniProtKB-UniRule"/>
</dbReference>
<dbReference type="RefSeq" id="WP_197744662.1">
    <property type="nucleotide sequence ID" value="NZ_LR778175.1"/>
</dbReference>
<dbReference type="InterPro" id="IPR029056">
    <property type="entry name" value="Ribokinase-like"/>
</dbReference>
<evidence type="ECO:0000313" key="23">
    <source>
        <dbReference type="Proteomes" id="UP000516072"/>
    </source>
</evidence>
<evidence type="ECO:0000256" key="1">
    <source>
        <dbReference type="ARBA" id="ARBA00000013"/>
    </source>
</evidence>
<evidence type="ECO:0000256" key="17">
    <source>
        <dbReference type="HAMAP-Rule" id="MF_01965"/>
    </source>
</evidence>
<dbReference type="KEGG" id="ntg:NSCAC_0292"/>
<dbReference type="PROSITE" id="PS51385">
    <property type="entry name" value="YJEF_N"/>
    <property type="match status" value="1"/>
</dbReference>
<dbReference type="NCBIfam" id="TIGR00196">
    <property type="entry name" value="yjeF_cterm"/>
    <property type="match status" value="1"/>
</dbReference>
<keyword evidence="9 18" id="KW-0630">Potassium</keyword>
<evidence type="ECO:0000256" key="5">
    <source>
        <dbReference type="ARBA" id="ARBA00022723"/>
    </source>
</evidence>
<evidence type="ECO:0000256" key="4">
    <source>
        <dbReference type="ARBA" id="ARBA00009524"/>
    </source>
</evidence>
<comment type="catalytic activity">
    <reaction evidence="15 17 19">
        <text>(6S)-NADHX + ADP = AMP + phosphate + NADH + H(+)</text>
        <dbReference type="Rhea" id="RHEA:32223"/>
        <dbReference type="ChEBI" id="CHEBI:15378"/>
        <dbReference type="ChEBI" id="CHEBI:43474"/>
        <dbReference type="ChEBI" id="CHEBI:57945"/>
        <dbReference type="ChEBI" id="CHEBI:64074"/>
        <dbReference type="ChEBI" id="CHEBI:456215"/>
        <dbReference type="ChEBI" id="CHEBI:456216"/>
        <dbReference type="EC" id="4.2.1.136"/>
    </reaction>
</comment>
<reference evidence="22 23" key="1">
    <citation type="submission" date="2020-03" db="EMBL/GenBank/DDBJ databases">
        <authorList>
            <person name="Picone N."/>
        </authorList>
    </citation>
    <scope>NUCLEOTIDE SEQUENCE [LARGE SCALE GENOMIC DNA]</scope>
    <source>
        <strain evidence="22">NSCAC1</strain>
    </source>
</reference>
<evidence type="ECO:0000256" key="12">
    <source>
        <dbReference type="ARBA" id="ARBA00023239"/>
    </source>
</evidence>
<dbReference type="EC" id="4.2.1.136" evidence="19"/>
<comment type="function">
    <text evidence="18">Catalyzes the epimerization of the S- and R-forms of NAD(P)HX, a damaged form of NAD(P)H that is a result of enzymatic or heat-dependent hydration. This is a prerequisite for the S-specific NAD(P)H-hydrate dehydratase to allow the repair of both epimers of NAD(P)HX.</text>
</comment>
<comment type="catalytic activity">
    <reaction evidence="1 18 19">
        <text>(6R)-NADHX = (6S)-NADHX</text>
        <dbReference type="Rhea" id="RHEA:32215"/>
        <dbReference type="ChEBI" id="CHEBI:64074"/>
        <dbReference type="ChEBI" id="CHEBI:64075"/>
        <dbReference type="EC" id="5.1.99.6"/>
    </reaction>
</comment>
<comment type="cofactor">
    <cofactor evidence="17">
        <name>Mg(2+)</name>
        <dbReference type="ChEBI" id="CHEBI:18420"/>
    </cofactor>
</comment>
<evidence type="ECO:0000259" key="20">
    <source>
        <dbReference type="PROSITE" id="PS51383"/>
    </source>
</evidence>
<dbReference type="Gene3D" id="3.40.50.10260">
    <property type="entry name" value="YjeF N-terminal domain"/>
    <property type="match status" value="1"/>
</dbReference>
<sequence>MEFLPFALYQVHQVRQLDQYAIEQLKIPSITLMERAGIVALKQLRKHWPYARRIVVVCGSGNNGGDGYILARLAHQIGLHIILCQIGDGSKLNADALQAKQSFINRKIPILPFHPQYLKYSDIIVDAIFGTGINREITGIWAEAIHGINNSGHPVLSIDIPSGLCGDTGNILGVAVKAHLTVSLVGLKQGMFTYLGPDYCGKISFNSLQLPDSTYKSITPKVYRLNFRKELPILPSRILSGYKSSYGHVLIIGGEEGMSGAVRMAGEAAYRVGAGLVSIATRKSHATLLNLTRPELMCHGVENKEQLKPLLDKATVIVIGPGLGQSAWSQMMLHEVLNAASRPLIIDADALNLLAKNPVKHSHWVITPHPGEAGRLLSKSTLEIQQDRFTAVRTLQQRYGGVSILKGNGTLVCEENQPLGLSTAGNPGMATGGMGDVLSGVIGGLLAQGLTLIEAARLGVLLHGTAGDQVAQTHGERGLMAGDLMPYLQHLVNLKIMDESHYQSSD</sequence>
<feature type="binding site" evidence="18">
    <location>
        <begin position="130"/>
        <end position="136"/>
    </location>
    <ligand>
        <name>(6S)-NADPHX</name>
        <dbReference type="ChEBI" id="CHEBI:64076"/>
    </ligand>
</feature>
<dbReference type="Pfam" id="PF03853">
    <property type="entry name" value="YjeF_N"/>
    <property type="match status" value="1"/>
</dbReference>
<gene>
    <name evidence="22" type="primary">yjeF</name>
    <name evidence="17" type="synonym">nnrD</name>
    <name evidence="18" type="synonym">nnrE</name>
    <name evidence="22" type="ORF">NSCAC_0292</name>
</gene>
<evidence type="ECO:0000313" key="22">
    <source>
        <dbReference type="EMBL" id="CAB1274684.1"/>
    </source>
</evidence>
<dbReference type="EC" id="5.1.99.6" evidence="19"/>
<evidence type="ECO:0000256" key="14">
    <source>
        <dbReference type="ARBA" id="ARBA00025153"/>
    </source>
</evidence>
<dbReference type="SUPFAM" id="SSF64153">
    <property type="entry name" value="YjeF N-terminal domain-like"/>
    <property type="match status" value="1"/>
</dbReference>
<dbReference type="CDD" id="cd01171">
    <property type="entry name" value="YXKO-related"/>
    <property type="match status" value="1"/>
</dbReference>
<feature type="domain" description="YjeF C-terminal" evidence="20">
    <location>
        <begin position="226"/>
        <end position="495"/>
    </location>
</feature>
<comment type="catalytic activity">
    <reaction evidence="2 18 19">
        <text>(6R)-NADPHX = (6S)-NADPHX</text>
        <dbReference type="Rhea" id="RHEA:32227"/>
        <dbReference type="ChEBI" id="CHEBI:64076"/>
        <dbReference type="ChEBI" id="CHEBI:64077"/>
        <dbReference type="EC" id="5.1.99.6"/>
    </reaction>
</comment>
<evidence type="ECO:0000256" key="6">
    <source>
        <dbReference type="ARBA" id="ARBA00022741"/>
    </source>
</evidence>
<comment type="similarity">
    <text evidence="17">Belongs to the NnrD/CARKD family.</text>
</comment>
<comment type="function">
    <text evidence="14 19">Bifunctional enzyme that catalyzes the epimerization of the S- and R-forms of NAD(P)HX and the dehydration of the S-form of NAD(P)HX at the expense of ADP, which is converted to AMP. This allows the repair of both epimers of NAD(P)HX, a damaged form of NAD(P)H that is a result of enzymatic or heat-dependent hydration.</text>
</comment>
<dbReference type="InterPro" id="IPR030677">
    <property type="entry name" value="Nnr"/>
</dbReference>
<dbReference type="GO" id="GO:0046496">
    <property type="term" value="P:nicotinamide nucleotide metabolic process"/>
    <property type="evidence" value="ECO:0007669"/>
    <property type="project" value="UniProtKB-UniRule"/>
</dbReference>
<feature type="binding site" evidence="18">
    <location>
        <position position="162"/>
    </location>
    <ligand>
        <name>K(+)</name>
        <dbReference type="ChEBI" id="CHEBI:29103"/>
    </ligand>
</feature>
<feature type="binding site" evidence="17">
    <location>
        <begin position="406"/>
        <end position="410"/>
    </location>
    <ligand>
        <name>AMP</name>
        <dbReference type="ChEBI" id="CHEBI:456215"/>
    </ligand>
</feature>
<dbReference type="InterPro" id="IPR017953">
    <property type="entry name" value="Carbohydrate_kinase_pred_CS"/>
</dbReference>
<name>A0A7G1Q8E6_9GAMM</name>
<keyword evidence="22" id="KW-0418">Kinase</keyword>
<dbReference type="PROSITE" id="PS01050">
    <property type="entry name" value="YJEF_C_2"/>
    <property type="match status" value="1"/>
</dbReference>
<feature type="binding site" evidence="17">
    <location>
        <position position="436"/>
    </location>
    <ligand>
        <name>(6S)-NADPHX</name>
        <dbReference type="ChEBI" id="CHEBI:64076"/>
    </ligand>
</feature>
<dbReference type="InterPro" id="IPR036652">
    <property type="entry name" value="YjeF_N_dom_sf"/>
</dbReference>
<dbReference type="InterPro" id="IPR004443">
    <property type="entry name" value="YjeF_N_dom"/>
</dbReference>
<evidence type="ECO:0000256" key="16">
    <source>
        <dbReference type="ARBA" id="ARBA00049209"/>
    </source>
</evidence>
<organism evidence="22 23">
    <name type="scientific">Candidatus Nitrosacidococcus tergens</name>
    <dbReference type="NCBI Taxonomy" id="553981"/>
    <lineage>
        <taxon>Bacteria</taxon>
        <taxon>Pseudomonadati</taxon>
        <taxon>Pseudomonadota</taxon>
        <taxon>Gammaproteobacteria</taxon>
        <taxon>Chromatiales</taxon>
        <taxon>Chromatiaceae</taxon>
        <taxon>Candidatus Nitrosacidococcus</taxon>
    </lineage>
</organism>
<evidence type="ECO:0000256" key="15">
    <source>
        <dbReference type="ARBA" id="ARBA00048238"/>
    </source>
</evidence>
<keyword evidence="10 17" id="KW-0520">NAD</keyword>
<comment type="caution">
    <text evidence="18">Lacks conserved residue(s) required for the propagation of feature annotation.</text>
</comment>
<proteinExistence type="inferred from homology"/>
<dbReference type="GO" id="GO:0052855">
    <property type="term" value="F:ADP-dependent NAD(P)H-hydrate dehydratase activity"/>
    <property type="evidence" value="ECO:0007669"/>
    <property type="project" value="UniProtKB-UniRule"/>
</dbReference>
<dbReference type="NCBIfam" id="TIGR00197">
    <property type="entry name" value="yjeF_nterm"/>
    <property type="match status" value="1"/>
</dbReference>
<feature type="binding site" evidence="17">
    <location>
        <position position="435"/>
    </location>
    <ligand>
        <name>AMP</name>
        <dbReference type="ChEBI" id="CHEBI:456215"/>
    </ligand>
</feature>
<dbReference type="HAMAP" id="MF_01966">
    <property type="entry name" value="NADHX_epimerase"/>
    <property type="match status" value="1"/>
</dbReference>
<comment type="similarity">
    <text evidence="18">Belongs to the NnrE/AIBP family.</text>
</comment>
<evidence type="ECO:0000259" key="21">
    <source>
        <dbReference type="PROSITE" id="PS51385"/>
    </source>
</evidence>
<evidence type="ECO:0000256" key="9">
    <source>
        <dbReference type="ARBA" id="ARBA00022958"/>
    </source>
</evidence>
<feature type="binding site" evidence="18">
    <location>
        <begin position="62"/>
        <end position="66"/>
    </location>
    <ligand>
        <name>(6S)-NADPHX</name>
        <dbReference type="ChEBI" id="CHEBI:64076"/>
    </ligand>
</feature>
<feature type="binding site" evidence="18">
    <location>
        <position position="63"/>
    </location>
    <ligand>
        <name>K(+)</name>
        <dbReference type="ChEBI" id="CHEBI:29103"/>
    </ligand>
</feature>
<dbReference type="PANTHER" id="PTHR12592:SF0">
    <property type="entry name" value="ATP-DEPENDENT (S)-NAD(P)H-HYDRATE DEHYDRATASE"/>
    <property type="match status" value="1"/>
</dbReference>
<comment type="cofactor">
    <cofactor evidence="18 19">
        <name>K(+)</name>
        <dbReference type="ChEBI" id="CHEBI:29103"/>
    </cofactor>
    <text evidence="18 19">Binds 1 potassium ion per subunit.</text>
</comment>
<evidence type="ECO:0000256" key="13">
    <source>
        <dbReference type="ARBA" id="ARBA00023268"/>
    </source>
</evidence>
<comment type="subunit">
    <text evidence="17">Homotetramer.</text>
</comment>
<evidence type="ECO:0000256" key="2">
    <source>
        <dbReference type="ARBA" id="ARBA00000909"/>
    </source>
</evidence>
<evidence type="ECO:0000256" key="3">
    <source>
        <dbReference type="ARBA" id="ARBA00006001"/>
    </source>
</evidence>
<comment type="function">
    <text evidence="17">Catalyzes the dehydration of the S-form of NAD(P)HX at the expense of ADP, which is converted to AMP. Together with NAD(P)HX epimerase, which catalyzes the epimerization of the S- and R-forms, the enzyme allows the repair of both epimers of NAD(P)HX, a damaged form of NAD(P)H that is a result of enzymatic or heat-dependent hydration.</text>
</comment>
<keyword evidence="12 17" id="KW-0456">Lyase</keyword>
<dbReference type="GO" id="GO:0110051">
    <property type="term" value="P:metabolite repair"/>
    <property type="evidence" value="ECO:0007669"/>
    <property type="project" value="TreeGrafter"/>
</dbReference>
<accession>A0A7G1Q8E6</accession>
<evidence type="ECO:0000256" key="18">
    <source>
        <dbReference type="HAMAP-Rule" id="MF_01966"/>
    </source>
</evidence>
<feature type="binding site" evidence="17">
    <location>
        <position position="369"/>
    </location>
    <ligand>
        <name>(6S)-NADPHX</name>
        <dbReference type="ChEBI" id="CHEBI:64076"/>
    </ligand>
</feature>
<keyword evidence="11 18" id="KW-0413">Isomerase</keyword>
<evidence type="ECO:0000256" key="8">
    <source>
        <dbReference type="ARBA" id="ARBA00022857"/>
    </source>
</evidence>
<dbReference type="SUPFAM" id="SSF53613">
    <property type="entry name" value="Ribokinase-like"/>
    <property type="match status" value="1"/>
</dbReference>
<dbReference type="GO" id="GO:0005524">
    <property type="term" value="F:ATP binding"/>
    <property type="evidence" value="ECO:0007669"/>
    <property type="project" value="UniProtKB-UniRule"/>
</dbReference>
<dbReference type="HAMAP" id="MF_01965">
    <property type="entry name" value="NADHX_dehydratase"/>
    <property type="match status" value="1"/>
</dbReference>
<comment type="catalytic activity">
    <reaction evidence="16 17 19">
        <text>(6S)-NADPHX + ADP = AMP + phosphate + NADPH + H(+)</text>
        <dbReference type="Rhea" id="RHEA:32235"/>
        <dbReference type="ChEBI" id="CHEBI:15378"/>
        <dbReference type="ChEBI" id="CHEBI:43474"/>
        <dbReference type="ChEBI" id="CHEBI:57783"/>
        <dbReference type="ChEBI" id="CHEBI:64076"/>
        <dbReference type="ChEBI" id="CHEBI:456215"/>
        <dbReference type="ChEBI" id="CHEBI:456216"/>
        <dbReference type="EC" id="4.2.1.136"/>
    </reaction>
</comment>
<evidence type="ECO:0000256" key="11">
    <source>
        <dbReference type="ARBA" id="ARBA00023235"/>
    </source>
</evidence>
<dbReference type="Gene3D" id="3.40.1190.20">
    <property type="match status" value="1"/>
</dbReference>
<feature type="domain" description="YjeF N-terminal" evidence="21">
    <location>
        <begin position="14"/>
        <end position="216"/>
    </location>
</feature>
<keyword evidence="8 17" id="KW-0521">NADP</keyword>
<keyword evidence="5 18" id="KW-0479">Metal-binding</keyword>
<dbReference type="PROSITE" id="PS51383">
    <property type="entry name" value="YJEF_C_3"/>
    <property type="match status" value="1"/>
</dbReference>
<dbReference type="Proteomes" id="UP000516072">
    <property type="component" value="Chromosome"/>
</dbReference>
<feature type="binding site" evidence="18">
    <location>
        <position position="126"/>
    </location>
    <ligand>
        <name>K(+)</name>
        <dbReference type="ChEBI" id="CHEBI:29103"/>
    </ligand>
</feature>
<dbReference type="PANTHER" id="PTHR12592">
    <property type="entry name" value="ATP-DEPENDENT (S)-NAD(P)H-HYDRATE DEHYDRATASE FAMILY MEMBER"/>
    <property type="match status" value="1"/>
</dbReference>
<keyword evidence="23" id="KW-1185">Reference proteome</keyword>
<evidence type="ECO:0000256" key="19">
    <source>
        <dbReference type="PIRNR" id="PIRNR017184"/>
    </source>
</evidence>
<dbReference type="Pfam" id="PF01256">
    <property type="entry name" value="Carb_kinase"/>
    <property type="match status" value="1"/>
</dbReference>